<dbReference type="GO" id="GO:0052689">
    <property type="term" value="F:carboxylic ester hydrolase activity"/>
    <property type="evidence" value="ECO:0007669"/>
    <property type="project" value="UniProtKB-ARBA"/>
</dbReference>
<dbReference type="AlphaFoldDB" id="A0A328B1K0"/>
<dbReference type="RefSeq" id="WP_111457634.1">
    <property type="nucleotide sequence ID" value="NZ_QFYP01000001.1"/>
</dbReference>
<feature type="signal peptide" evidence="2">
    <location>
        <begin position="1"/>
        <end position="21"/>
    </location>
</feature>
<evidence type="ECO:0000313" key="5">
    <source>
        <dbReference type="Proteomes" id="UP000249842"/>
    </source>
</evidence>
<evidence type="ECO:0000259" key="3">
    <source>
        <dbReference type="Pfam" id="PF12146"/>
    </source>
</evidence>
<evidence type="ECO:0000313" key="4">
    <source>
        <dbReference type="EMBL" id="RAK60341.1"/>
    </source>
</evidence>
<feature type="domain" description="Serine aminopeptidase S33" evidence="3">
    <location>
        <begin position="69"/>
        <end position="191"/>
    </location>
</feature>
<reference evidence="5" key="1">
    <citation type="submission" date="2018-05" db="EMBL/GenBank/DDBJ databases">
        <authorList>
            <person name="Li X."/>
        </authorList>
    </citation>
    <scope>NUCLEOTIDE SEQUENCE [LARGE SCALE GENOMIC DNA]</scope>
    <source>
        <strain evidence="5">HKS-05</strain>
    </source>
</reference>
<dbReference type="Gene3D" id="3.40.50.1820">
    <property type="entry name" value="alpha/beta hydrolase"/>
    <property type="match status" value="1"/>
</dbReference>
<dbReference type="InterPro" id="IPR050261">
    <property type="entry name" value="FrsA_esterase"/>
</dbReference>
<dbReference type="InterPro" id="IPR029058">
    <property type="entry name" value="AB_hydrolase_fold"/>
</dbReference>
<keyword evidence="2" id="KW-0732">Signal</keyword>
<evidence type="ECO:0000256" key="2">
    <source>
        <dbReference type="SAM" id="SignalP"/>
    </source>
</evidence>
<name>A0A328B1K0_9CAUL</name>
<proteinExistence type="predicted"/>
<dbReference type="Proteomes" id="UP000249842">
    <property type="component" value="Unassembled WGS sequence"/>
</dbReference>
<accession>A0A328B1K0</accession>
<dbReference type="OrthoDB" id="5902829at2"/>
<protein>
    <submittedName>
        <fullName evidence="4">Alpha/beta hydrolase</fullName>
    </submittedName>
</protein>
<evidence type="ECO:0000256" key="1">
    <source>
        <dbReference type="ARBA" id="ARBA00022801"/>
    </source>
</evidence>
<comment type="caution">
    <text evidence="4">The sequence shown here is derived from an EMBL/GenBank/DDBJ whole genome shotgun (WGS) entry which is preliminary data.</text>
</comment>
<feature type="chain" id="PRO_5016387302" evidence="2">
    <location>
        <begin position="22"/>
        <end position="293"/>
    </location>
</feature>
<dbReference type="PANTHER" id="PTHR22946">
    <property type="entry name" value="DIENELACTONE HYDROLASE DOMAIN-CONTAINING PROTEIN-RELATED"/>
    <property type="match status" value="1"/>
</dbReference>
<dbReference type="Pfam" id="PF12146">
    <property type="entry name" value="Hydrolase_4"/>
    <property type="match status" value="1"/>
</dbReference>
<keyword evidence="5" id="KW-1185">Reference proteome</keyword>
<gene>
    <name evidence="4" type="ORF">DJ021_11245</name>
</gene>
<organism evidence="4 5">
    <name type="scientific">Phenylobacterium hankyongense</name>
    <dbReference type="NCBI Taxonomy" id="1813876"/>
    <lineage>
        <taxon>Bacteria</taxon>
        <taxon>Pseudomonadati</taxon>
        <taxon>Pseudomonadota</taxon>
        <taxon>Alphaproteobacteria</taxon>
        <taxon>Caulobacterales</taxon>
        <taxon>Caulobacteraceae</taxon>
        <taxon>Phenylobacterium</taxon>
    </lineage>
</organism>
<dbReference type="SUPFAM" id="SSF53474">
    <property type="entry name" value="alpha/beta-Hydrolases"/>
    <property type="match status" value="1"/>
</dbReference>
<dbReference type="EMBL" id="QFYP01000001">
    <property type="protein sequence ID" value="RAK60341.1"/>
    <property type="molecule type" value="Genomic_DNA"/>
</dbReference>
<dbReference type="InterPro" id="IPR022742">
    <property type="entry name" value="Hydrolase_4"/>
</dbReference>
<dbReference type="PANTHER" id="PTHR22946:SF9">
    <property type="entry name" value="POLYKETIDE TRANSFERASE AF380"/>
    <property type="match status" value="1"/>
</dbReference>
<keyword evidence="1 4" id="KW-0378">Hydrolase</keyword>
<sequence>MKAWIVAACAAASLTATHAWAKAAPLPPAAVYTDPPADKAHPARSEVLHIPAGGVQVNGLAYIAAGAGPHPTVVLFHGLPGNEKNLDLAQAIRRAGWNVVTVNYRGSWGSPGTFSFKGNLADAKATLAYVRDPANAARLQIEPTRLVVMGHSMGGWVTAVTAGEDPALLGAVLISAADMSRLATASPAERLATAADNMETLAGVTAQSMADDMATLGPDESFAHAAPGLARRPLLVLSADDGLAPMTDALVADIRKRGGTRVTALHAATDHSWNTQRIRLESEVIRWLQTLPK</sequence>